<dbReference type="PANTHER" id="PTHR43157:SF31">
    <property type="entry name" value="PHOSPHATIDYLINOSITOL-GLYCAN BIOSYNTHESIS CLASS F PROTEIN"/>
    <property type="match status" value="1"/>
</dbReference>
<dbReference type="GO" id="GO:0016491">
    <property type="term" value="F:oxidoreductase activity"/>
    <property type="evidence" value="ECO:0007669"/>
    <property type="project" value="UniProtKB-KW"/>
</dbReference>
<dbReference type="PRINTS" id="PR00081">
    <property type="entry name" value="GDHRDH"/>
</dbReference>
<gene>
    <name evidence="3" type="ORF">BLM47_13435</name>
</gene>
<evidence type="ECO:0000256" key="1">
    <source>
        <dbReference type="ARBA" id="ARBA00023002"/>
    </source>
</evidence>
<evidence type="ECO:0008006" key="4">
    <source>
        <dbReference type="Google" id="ProtNLM"/>
    </source>
</evidence>
<dbReference type="Gene3D" id="3.40.50.720">
    <property type="entry name" value="NAD(P)-binding Rossmann-like Domain"/>
    <property type="match status" value="1"/>
</dbReference>
<evidence type="ECO:0000256" key="2">
    <source>
        <dbReference type="RuleBase" id="RU000363"/>
    </source>
</evidence>
<dbReference type="Proteomes" id="UP000243688">
    <property type="component" value="Unassembled WGS sequence"/>
</dbReference>
<dbReference type="PANTHER" id="PTHR43157">
    <property type="entry name" value="PHOSPHATIDYLINOSITOL-GLYCAN BIOSYNTHESIS CLASS F PROTEIN-RELATED"/>
    <property type="match status" value="1"/>
</dbReference>
<comment type="similarity">
    <text evidence="2">Belongs to the short-chain dehydrogenases/reductases (SDR) family.</text>
</comment>
<dbReference type="AlphaFoldDB" id="A0A2A6DXI5"/>
<proteinExistence type="inferred from homology"/>
<dbReference type="InterPro" id="IPR036291">
    <property type="entry name" value="NAD(P)-bd_dom_sf"/>
</dbReference>
<reference evidence="3" key="1">
    <citation type="submission" date="2016-12" db="EMBL/GenBank/DDBJ databases">
        <title>Candidatus Reconcilibacillus cellulovorans genome.</title>
        <authorList>
            <person name="Kolinko S."/>
            <person name="Wu Y.-W."/>
            <person name="Tachea F."/>
            <person name="Denzel E."/>
            <person name="Hiras J."/>
            <person name="Baecker N."/>
            <person name="Chan L.J."/>
            <person name="Eichorst S.A."/>
            <person name="Frey D."/>
            <person name="Adams P.D."/>
            <person name="Pray T."/>
            <person name="Tanjore D."/>
            <person name="Petzold C.J."/>
            <person name="Gladden J.M."/>
            <person name="Simmons B.A."/>
            <person name="Singer S.W."/>
        </authorList>
    </citation>
    <scope>NUCLEOTIDE SEQUENCE [LARGE SCALE GENOMIC DNA]</scope>
    <source>
        <strain evidence="3">JTherm</strain>
    </source>
</reference>
<name>A0A2A6DXI5_9BACL</name>
<evidence type="ECO:0000313" key="3">
    <source>
        <dbReference type="EMBL" id="PDO09286.1"/>
    </source>
</evidence>
<dbReference type="CDD" id="cd05327">
    <property type="entry name" value="retinol-DH_like_SDR_c_like"/>
    <property type="match status" value="1"/>
</dbReference>
<accession>A0A2A6DXI5</accession>
<dbReference type="SUPFAM" id="SSF51735">
    <property type="entry name" value="NAD(P)-binding Rossmann-fold domains"/>
    <property type="match status" value="1"/>
</dbReference>
<keyword evidence="1" id="KW-0560">Oxidoreductase</keyword>
<protein>
    <recommendedName>
        <fullName evidence="4">Short-chain dehydrogenase</fullName>
    </recommendedName>
</protein>
<dbReference type="EMBL" id="MOXJ01000049">
    <property type="protein sequence ID" value="PDO09286.1"/>
    <property type="molecule type" value="Genomic_DNA"/>
</dbReference>
<dbReference type="PRINTS" id="PR00080">
    <property type="entry name" value="SDRFAMILY"/>
</dbReference>
<dbReference type="Pfam" id="PF00106">
    <property type="entry name" value="adh_short"/>
    <property type="match status" value="1"/>
</dbReference>
<dbReference type="InterPro" id="IPR002347">
    <property type="entry name" value="SDR_fam"/>
</dbReference>
<organism evidence="3">
    <name type="scientific">Candidatus Reconcilbacillus cellulovorans</name>
    <dbReference type="NCBI Taxonomy" id="1906605"/>
    <lineage>
        <taxon>Bacteria</taxon>
        <taxon>Bacillati</taxon>
        <taxon>Bacillota</taxon>
        <taxon>Bacilli</taxon>
        <taxon>Bacillales</taxon>
        <taxon>Paenibacillaceae</taxon>
        <taxon>Candidatus Reconcilbacillus</taxon>
    </lineage>
</organism>
<comment type="caution">
    <text evidence="3">The sequence shown here is derived from an EMBL/GenBank/DDBJ whole genome shotgun (WGS) entry which is preliminary data.</text>
</comment>
<sequence>MRDAVVVVTGASSGIGKATARALAAKGARVVLACRNPDKAEAVRRDIVASTGNERVEAMPLDLASFASIRRFAESFARRYDRLNVLVNNAGLMAKKRTVTEDGLETVMGVNHFGTFLLTVSLLGPLKEAGRARIVTVSSEAHRIARIRFDDLQSERGRYRPFQVYAQSKLANILFTYELARRLHGTGVTANCLHPGVVRSSFFRPYAGRMERLLLAAAGWWMASPEKGAETSVYLASSPEVEGVTGKYFVRCRERRSSAASYDAAAAARLWELSERVTGKTKETNLYLGCPSI</sequence>